<gene>
    <name evidence="3" type="ORF">CDAUBV1_LOCUS12714</name>
</gene>
<dbReference type="InterPro" id="IPR035985">
    <property type="entry name" value="Ubiquitin-activating_enz"/>
</dbReference>
<dbReference type="PANTHER" id="PTHR10953">
    <property type="entry name" value="UBIQUITIN-ACTIVATING ENZYME E1"/>
    <property type="match status" value="1"/>
</dbReference>
<evidence type="ECO:0000259" key="2">
    <source>
        <dbReference type="Pfam" id="PF00899"/>
    </source>
</evidence>
<dbReference type="AlphaFoldDB" id="A0AAV2TPB7"/>
<dbReference type="GO" id="GO:0031510">
    <property type="term" value="C:SUMO activating enzyme complex"/>
    <property type="evidence" value="ECO:0007669"/>
    <property type="project" value="TreeGrafter"/>
</dbReference>
<dbReference type="Gene3D" id="3.40.50.720">
    <property type="entry name" value="NAD(P)-binding Rossmann-like Domain"/>
    <property type="match status" value="1"/>
</dbReference>
<dbReference type="PANTHER" id="PTHR10953:SF162">
    <property type="entry name" value="SUMO-ACTIVATING ENZYME SUBUNIT 1"/>
    <property type="match status" value="1"/>
</dbReference>
<evidence type="ECO:0000313" key="4">
    <source>
        <dbReference type="Proteomes" id="UP001497525"/>
    </source>
</evidence>
<dbReference type="InterPro" id="IPR000594">
    <property type="entry name" value="ThiF_NAD_FAD-bd"/>
</dbReference>
<dbReference type="GO" id="GO:0005737">
    <property type="term" value="C:cytoplasm"/>
    <property type="evidence" value="ECO:0007669"/>
    <property type="project" value="TreeGrafter"/>
</dbReference>
<dbReference type="GO" id="GO:0016925">
    <property type="term" value="P:protein sumoylation"/>
    <property type="evidence" value="ECO:0007669"/>
    <property type="project" value="TreeGrafter"/>
</dbReference>
<protein>
    <recommendedName>
        <fullName evidence="2">THIF-type NAD/FAD binding fold domain-containing protein</fullName>
    </recommendedName>
</protein>
<accession>A0AAV2TPB7</accession>
<comment type="caution">
    <text evidence="3">The sequence shown here is derived from an EMBL/GenBank/DDBJ whole genome shotgun (WGS) entry which is preliminary data.</text>
</comment>
<dbReference type="GO" id="GO:0019948">
    <property type="term" value="F:SUMO activating enzyme activity"/>
    <property type="evidence" value="ECO:0007669"/>
    <property type="project" value="TreeGrafter"/>
</dbReference>
<reference evidence="3" key="1">
    <citation type="submission" date="2024-06" db="EMBL/GenBank/DDBJ databases">
        <authorList>
            <person name="Liu X."/>
            <person name="Lenzi L."/>
            <person name="Haldenby T S."/>
            <person name="Uol C."/>
        </authorList>
    </citation>
    <scope>NUCLEOTIDE SEQUENCE</scope>
</reference>
<organism evidence="3 4">
    <name type="scientific">Calicophoron daubneyi</name>
    <name type="common">Rumen fluke</name>
    <name type="synonym">Paramphistomum daubneyi</name>
    <dbReference type="NCBI Taxonomy" id="300641"/>
    <lineage>
        <taxon>Eukaryota</taxon>
        <taxon>Metazoa</taxon>
        <taxon>Spiralia</taxon>
        <taxon>Lophotrochozoa</taxon>
        <taxon>Platyhelminthes</taxon>
        <taxon>Trematoda</taxon>
        <taxon>Digenea</taxon>
        <taxon>Plagiorchiida</taxon>
        <taxon>Pronocephalata</taxon>
        <taxon>Paramphistomoidea</taxon>
        <taxon>Paramphistomidae</taxon>
        <taxon>Calicophoron</taxon>
    </lineage>
</organism>
<name>A0AAV2TPB7_CALDB</name>
<dbReference type="EMBL" id="CAXLJL010000478">
    <property type="protein sequence ID" value="CAL5138094.1"/>
    <property type="molecule type" value="Genomic_DNA"/>
</dbReference>
<proteinExistence type="inferred from homology"/>
<dbReference type="SUPFAM" id="SSF69572">
    <property type="entry name" value="Activating enzymes of the ubiquitin-like proteins"/>
    <property type="match status" value="1"/>
</dbReference>
<dbReference type="Pfam" id="PF00899">
    <property type="entry name" value="ThiF"/>
    <property type="match status" value="1"/>
</dbReference>
<evidence type="ECO:0000256" key="1">
    <source>
        <dbReference type="ARBA" id="ARBA00005673"/>
    </source>
</evidence>
<evidence type="ECO:0000313" key="3">
    <source>
        <dbReference type="EMBL" id="CAL5138094.1"/>
    </source>
</evidence>
<dbReference type="Proteomes" id="UP001497525">
    <property type="component" value="Unassembled WGS sequence"/>
</dbReference>
<comment type="similarity">
    <text evidence="1">Belongs to the ubiquitin-activating E1 family.</text>
</comment>
<feature type="domain" description="THIF-type NAD/FAD binding fold" evidence="2">
    <location>
        <begin position="45"/>
        <end position="319"/>
    </location>
</feature>
<dbReference type="InterPro" id="IPR045886">
    <property type="entry name" value="ThiF/MoeB/HesA"/>
</dbReference>
<sequence>MVLTTSSSAPAGSISEEEAALYDRQIRLWGIEAQNRLKSSRVLLLGIAKLTVADGETVSSDDIALNFLLPVDGVGKNRSKVVIQRVQALNPMVCVSAIPSKPEELPYETLLEYDVIILASGPPMEDLELWLKISRRLENLSTTEQKPQLICAATVAAFGFSFTDCSVHEFVVEDLAKNKRGHLNASNKVPKSTPGSVLTRKVVSYPSLVKGLELNWSSLNVQLLPKHVPKGFFLVQVLRRCMPTDLPLTVDHLQKVWKEVAKSLAVDEGLLVEDDLRCCCVPAVPAVNAILGGVVAQEIVRAITRKGAPHGNWSFIDGLRCSVTTEWLPGVESSA</sequence>